<feature type="region of interest" description="Disordered" evidence="1">
    <location>
        <begin position="126"/>
        <end position="162"/>
    </location>
</feature>
<feature type="signal peptide" evidence="2">
    <location>
        <begin position="1"/>
        <end position="19"/>
    </location>
</feature>
<comment type="caution">
    <text evidence="3">The sequence shown here is derived from an EMBL/GenBank/DDBJ whole genome shotgun (WGS) entry which is preliminary data.</text>
</comment>
<evidence type="ECO:0000256" key="2">
    <source>
        <dbReference type="SAM" id="SignalP"/>
    </source>
</evidence>
<evidence type="ECO:0000256" key="1">
    <source>
        <dbReference type="SAM" id="MobiDB-lite"/>
    </source>
</evidence>
<reference evidence="3" key="1">
    <citation type="submission" date="2021-12" db="EMBL/GenBank/DDBJ databases">
        <title>Prjna785345.</title>
        <authorList>
            <person name="Rujirawat T."/>
            <person name="Krajaejun T."/>
        </authorList>
    </citation>
    <scope>NUCLEOTIDE SEQUENCE</scope>
    <source>
        <strain evidence="3">Pi057C3</strain>
    </source>
</reference>
<accession>A0AAD5M3M3</accession>
<evidence type="ECO:0000313" key="3">
    <source>
        <dbReference type="EMBL" id="KAJ0401082.1"/>
    </source>
</evidence>
<gene>
    <name evidence="3" type="ORF">P43SY_005687</name>
</gene>
<protein>
    <submittedName>
        <fullName evidence="3">Uncharacterized protein</fullName>
    </submittedName>
</protein>
<proteinExistence type="predicted"/>
<keyword evidence="2" id="KW-0732">Signal</keyword>
<keyword evidence="4" id="KW-1185">Reference proteome</keyword>
<name>A0AAD5M3M3_PYTIN</name>
<dbReference type="Proteomes" id="UP001209570">
    <property type="component" value="Unassembled WGS sequence"/>
</dbReference>
<feature type="compositionally biased region" description="Low complexity" evidence="1">
    <location>
        <begin position="1076"/>
        <end position="1093"/>
    </location>
</feature>
<feature type="compositionally biased region" description="Low complexity" evidence="1">
    <location>
        <begin position="142"/>
        <end position="162"/>
    </location>
</feature>
<feature type="region of interest" description="Disordered" evidence="1">
    <location>
        <begin position="1072"/>
        <end position="1128"/>
    </location>
</feature>
<organism evidence="3 4">
    <name type="scientific">Pythium insidiosum</name>
    <name type="common">Pythiosis disease agent</name>
    <dbReference type="NCBI Taxonomy" id="114742"/>
    <lineage>
        <taxon>Eukaryota</taxon>
        <taxon>Sar</taxon>
        <taxon>Stramenopiles</taxon>
        <taxon>Oomycota</taxon>
        <taxon>Peronosporomycetes</taxon>
        <taxon>Pythiales</taxon>
        <taxon>Pythiaceae</taxon>
        <taxon>Pythium</taxon>
    </lineage>
</organism>
<evidence type="ECO:0000313" key="4">
    <source>
        <dbReference type="Proteomes" id="UP001209570"/>
    </source>
</evidence>
<feature type="compositionally biased region" description="Pro residues" evidence="1">
    <location>
        <begin position="1094"/>
        <end position="1126"/>
    </location>
</feature>
<feature type="chain" id="PRO_5042233015" evidence="2">
    <location>
        <begin position="20"/>
        <end position="2342"/>
    </location>
</feature>
<sequence length="2342" mass="248759">MPVAIVGLWLSTLLASLAAETITTTTSRLAAVPDIAGMLYPAQSQRVARFGTAPGATLWSALLDSPDPSAATSLPPCSPLATRLCLEISLTSEFAGDPFVLAAFEAATPLQSLTFDNVSAAMARPVVPGTTPTPATAPPPDSSNSSSSSSSSSSGSATPPTTLWRFHADAGAGVGAGVGTGAAPMALDVLLRLRQLSQWDARRDQVLVHARVAQRATNGALTTAVEVLTLYGNAVVTHRVTRARSNQMRLALALGRNASAPDVSADDAASPLAAVEAAAGDGGRSMRWTHRDHECARCSALLLGCSVESVLAGACTFETSTAAVPTCLRETQGLTPAWFQSFLALHQLGHYEPGFPVYWSNCFYAAMTTEIGLDLPRSRRQWWSATAGFNCLAWRGCPFGPLNGGVLPTAGSPTKMAVVAAARATPSFSFVVRLAAPQWSGSLLFTFGVSRGDDGAATSLQTAAFSDSATVADIQSLVLSAFAGLEIADVSVAKSWSDDTAAWTLQVDLVNMLFLDLGARFVPADEQQQFATPPSVLVTTGPYAELQVVPFNGSLVQLVSTCETCSLHLASCQQDARCRSQALPCVFSALSTGLKRPDARTEFDAATATYRVRATDLVQPCFRQVPPAVIEPLRRALVCLARHRCSAGSTAIDAARQTTFSLQNGSQSLLVPATVTWLDTDDPSAKQSAIALQVADPFTGAGADFSASSATLASFLQAFVLRTAVESVSVSVRRQSDAQLAIDIVYSGTLLPNPQWQSEPPDDPLFAVVSDAPAELYFSFPQSAMFSIDGALAALTAFSAEPVGPTNHSWALAPECLQCSAALFGCSADAVASQQCHYANAPASLATCLRAQLPASAFVELLSATTSHALVVSAPLTRCVVQELATWRQSADAASSWALAARRRALAQSLNCFAMQRCPFGPVADAVAPAATVQLRASSFDHVLRVRIPSDVAPALSFAVQLEFRLGDVVVGNATLPGAAFRAQDVASIVSALSDALAGIAVSVSPRDTTVTEEAVGIEWTLRLRYEHVVVPDFDVQIGAQTTPSRDIAEQIVLRSTPRLVVAARDPRKVFLPGEAATPSTPTPTPSSANTPETPVPTPTPTPVPGPEPAPQPAPEPAPQPAPEPAPVIDMATRCDNAFLPLCSESRFCRTVMAPCVTTMLRNLASGSAGPGNVDLAPMFRACAAPADAPSLLDWWAPLQQYIYCLAQYEVAVSSPQAEAPSRLRFSSGFRQYAYPATTIDESDRFRLVLSGGQGSAFYSGSGESYRFEGTPAELASVLKHATHGIASSVNVTLQRNAIDSETHLVSIDFGPPFMGTLPFMVPNMDVDSNVRLYGGDSPRVVVEGGTPGSLDRLIDRLGEIAAISAAAAEQVSVPPQDPCQHCSDSFLYNCFIHEPVCAIVASCLQESFFSTNEPLFGAHVAVLPALQQCAAAQGVLIENQRGLHDYVTCVLRNQCAIGQSDDGVSTFLVLISARNVLASASSSFSASVTGELSDPSGVNGAESFTGSLDALRSALDVRTRSLANVTLFVAPSTRPNADGSFATEIQYGGYLGAMPLIAPSSGLLQDSRREPAMLFAVTLTATGTPKIGVAPSSNLFSALVTKWITPWEAMCAPYLARCSRQLESMDALTCRETILPCLSTILAVDLMPAVSDPTSLGVAGVVYNATERRLDFTERLRQCASGVSIAAFQPIAQYFGCLTRVKASLGQSDSSHSSLSTTIELRSAKQTLLVESDADSLRVYPPVDTNRNANAALETNYVQNLNTAKVVRYWVSKLGFESLADVTVTQRGTVTTTDAITGQTLVVTPLDVYVSDYVGYMPVIEGSRVSRGPTQEVSLALVFPSEHQSTRDWSRLTNAITAARLPEVSQRDCSDCAATHLANCRFCRSMVLPCLVSKLEQFPTALPAIDIASSMLYPCVASFRYVQWLPVMRFFHCMASRGCPLDASTQASDATFAVITPARYLLQILPISDTLHMEISPPNEVLNNSPDYAQRVSLELTQNAAVRRLTPVLEAMVTQIHTGGVSTTSSDADRPRVIAMEIEMEPDTSMFGLEIQYNNYSGRPPEVSGNGISVQGGWTRLFLTGQPLSYNRLLNDLRSLVQEPTVVLSGSCASCGSALFRCASEANVADGSCSFQAPNGTFARCLANRIPLSIYQSITNFEDITQTLADCFSAVHAIDAANASPLAWDELWYAASEALQCMTKSSCPMGPLPGSLTTTNMVVLSPPAPQTWQIRIDAASFYVRLRLIYDSRVEQTEWFDETAPSDDIRGLLYPLVPISATVMVSMSFDSVAWTMNVEVDGVFTRMGLAVDAGESGVSSSVQEMNPFSVRLVAMPLDKSKFTYVY</sequence>
<dbReference type="EMBL" id="JAKCXM010000137">
    <property type="protein sequence ID" value="KAJ0401082.1"/>
    <property type="molecule type" value="Genomic_DNA"/>
</dbReference>